<organism evidence="7 8">
    <name type="scientific">Cohaesibacter celericrescens</name>
    <dbReference type="NCBI Taxonomy" id="2067669"/>
    <lineage>
        <taxon>Bacteria</taxon>
        <taxon>Pseudomonadati</taxon>
        <taxon>Pseudomonadota</taxon>
        <taxon>Alphaproteobacteria</taxon>
        <taxon>Hyphomicrobiales</taxon>
        <taxon>Cohaesibacteraceae</taxon>
    </lineage>
</organism>
<feature type="domain" description="Methyl-accepting transducer" evidence="5">
    <location>
        <begin position="412"/>
        <end position="641"/>
    </location>
</feature>
<protein>
    <recommendedName>
        <fullName evidence="9">Methyl-accepting chemotaxis protein</fullName>
    </recommendedName>
</protein>
<evidence type="ECO:0000259" key="6">
    <source>
        <dbReference type="PROSITE" id="PS50885"/>
    </source>
</evidence>
<dbReference type="PANTHER" id="PTHR32089:SF112">
    <property type="entry name" value="LYSOZYME-LIKE PROTEIN-RELATED"/>
    <property type="match status" value="1"/>
</dbReference>
<dbReference type="SMART" id="SM01358">
    <property type="entry name" value="HBM"/>
    <property type="match status" value="1"/>
</dbReference>
<evidence type="ECO:0000313" key="7">
    <source>
        <dbReference type="EMBL" id="PLW75079.1"/>
    </source>
</evidence>
<dbReference type="EMBL" id="PKUQ01000055">
    <property type="protein sequence ID" value="PLW75079.1"/>
    <property type="molecule type" value="Genomic_DNA"/>
</dbReference>
<keyword evidence="1 3" id="KW-0807">Transducer</keyword>
<evidence type="ECO:0000259" key="5">
    <source>
        <dbReference type="PROSITE" id="PS50111"/>
    </source>
</evidence>
<evidence type="ECO:0000256" key="2">
    <source>
        <dbReference type="ARBA" id="ARBA00029447"/>
    </source>
</evidence>
<feature type="transmembrane region" description="Helical" evidence="4">
    <location>
        <begin position="290"/>
        <end position="315"/>
    </location>
</feature>
<dbReference type="PANTHER" id="PTHR32089">
    <property type="entry name" value="METHYL-ACCEPTING CHEMOTAXIS PROTEIN MCPB"/>
    <property type="match status" value="1"/>
</dbReference>
<feature type="transmembrane region" description="Helical" evidence="4">
    <location>
        <begin position="21"/>
        <end position="42"/>
    </location>
</feature>
<dbReference type="GO" id="GO:0007165">
    <property type="term" value="P:signal transduction"/>
    <property type="evidence" value="ECO:0007669"/>
    <property type="project" value="UniProtKB-KW"/>
</dbReference>
<keyword evidence="4" id="KW-0472">Membrane</keyword>
<evidence type="ECO:0000256" key="3">
    <source>
        <dbReference type="PROSITE-ProRule" id="PRU00284"/>
    </source>
</evidence>
<accession>A0A2N5XKP1</accession>
<proteinExistence type="inferred from homology"/>
<dbReference type="Gene3D" id="6.10.340.10">
    <property type="match status" value="1"/>
</dbReference>
<evidence type="ECO:0000256" key="1">
    <source>
        <dbReference type="ARBA" id="ARBA00023224"/>
    </source>
</evidence>
<dbReference type="OrthoDB" id="3289104at2"/>
<evidence type="ECO:0000256" key="4">
    <source>
        <dbReference type="SAM" id="Phobius"/>
    </source>
</evidence>
<dbReference type="Gene3D" id="1.10.287.950">
    <property type="entry name" value="Methyl-accepting chemotaxis protein"/>
    <property type="match status" value="1"/>
</dbReference>
<dbReference type="Pfam" id="PF00015">
    <property type="entry name" value="MCPsignal"/>
    <property type="match status" value="1"/>
</dbReference>
<comment type="caution">
    <text evidence="7">The sequence shown here is derived from an EMBL/GenBank/DDBJ whole genome shotgun (WGS) entry which is preliminary data.</text>
</comment>
<evidence type="ECO:0000313" key="8">
    <source>
        <dbReference type="Proteomes" id="UP000234881"/>
    </source>
</evidence>
<dbReference type="InterPro" id="IPR004089">
    <property type="entry name" value="MCPsignal_dom"/>
</dbReference>
<gene>
    <name evidence="7" type="ORF">C0081_22585</name>
</gene>
<dbReference type="SMART" id="SM00283">
    <property type="entry name" value="MA"/>
    <property type="match status" value="1"/>
</dbReference>
<comment type="similarity">
    <text evidence="2">Belongs to the methyl-accepting chemotaxis (MCP) protein family.</text>
</comment>
<evidence type="ECO:0008006" key="9">
    <source>
        <dbReference type="Google" id="ProtNLM"/>
    </source>
</evidence>
<keyword evidence="8" id="KW-1185">Reference proteome</keyword>
<dbReference type="Pfam" id="PF00672">
    <property type="entry name" value="HAMP"/>
    <property type="match status" value="1"/>
</dbReference>
<dbReference type="InterPro" id="IPR003660">
    <property type="entry name" value="HAMP_dom"/>
</dbReference>
<dbReference type="SMART" id="SM00304">
    <property type="entry name" value="HAMP"/>
    <property type="match status" value="1"/>
</dbReference>
<keyword evidence="4" id="KW-1133">Transmembrane helix</keyword>
<dbReference type="SUPFAM" id="SSF158472">
    <property type="entry name" value="HAMP domain-like"/>
    <property type="match status" value="1"/>
</dbReference>
<reference evidence="7 8" key="1">
    <citation type="submission" date="2018-01" db="EMBL/GenBank/DDBJ databases">
        <title>The draft genome sequence of Cohaesibacter sp. H1304.</title>
        <authorList>
            <person name="Wang N.-N."/>
            <person name="Du Z.-J."/>
        </authorList>
    </citation>
    <scope>NUCLEOTIDE SEQUENCE [LARGE SCALE GENOMIC DNA]</scope>
    <source>
        <strain evidence="7 8">H1304</strain>
    </source>
</reference>
<sequence length="661" mass="70999">MMSLPRFSFDFIKNLKISHRIAALTAISVISVIALGGAYYLGNQMKSAAGVKMSENNHMLSLAEQIETDVLNMRQNEKDFLLSGKSKYPNRFDLAYTKVRENIADMRKLSVAKDVSDDLDMIEENIVDYNDGFAKVVALKSKLGITEDLGLNGELRTLAQKVEADIMKAGQNKLVISVLQMRQHEKDYMLHQDSKYLAMVGDRRTEFEGLLKYAILSPKARKDLLAMVEQYEAKLTEWSEVQQSIRGESVNLDGRYAMMEIDFQVVVEAAIEGAEEATNASKKAGDLVNLIFLVVGVSTLLIAVLLGYFISIGIIRPIRSIIDAMTHLASGDMQTSIPSTEQRNEIGDIAKAVMVFKQNAIERARLKDATEREQEARITRQNNIDAMIDSFRETSQAMLGTVVSTTNGMEETASALSANSTQTSSQAEEVARASNLASENIQAVAAAAEELSASILEIGRQTTNTSDVVQGAMSAAAEADSKVASLAHAAQQVGDVVNMIQTIAEQTNLLALNATIEAARAGDAGRGFAIVAAEVKDLANQTSKATEAISGQIAAIQSETDAAVSAIQGIANTMQEVGSATNMIATAVEEQGSATEEISRNVQLAAAGAGEVNQNIGGVTQAASDNLMSSEQVLIAAKQVSAKADDMQEVVNHFLKNVAAA</sequence>
<dbReference type="AlphaFoldDB" id="A0A2N5XKP1"/>
<dbReference type="GO" id="GO:0016020">
    <property type="term" value="C:membrane"/>
    <property type="evidence" value="ECO:0007669"/>
    <property type="project" value="InterPro"/>
</dbReference>
<name>A0A2N5XKP1_9HYPH</name>
<dbReference type="SUPFAM" id="SSF58104">
    <property type="entry name" value="Methyl-accepting chemotaxis protein (MCP) signaling domain"/>
    <property type="match status" value="1"/>
</dbReference>
<dbReference type="Proteomes" id="UP000234881">
    <property type="component" value="Unassembled WGS sequence"/>
</dbReference>
<keyword evidence="4" id="KW-0812">Transmembrane</keyword>
<dbReference type="PROSITE" id="PS50111">
    <property type="entry name" value="CHEMOTAXIS_TRANSDUC_2"/>
    <property type="match status" value="1"/>
</dbReference>
<dbReference type="InterPro" id="IPR032255">
    <property type="entry name" value="HBM"/>
</dbReference>
<feature type="domain" description="HAMP" evidence="6">
    <location>
        <begin position="312"/>
        <end position="365"/>
    </location>
</feature>
<dbReference type="PROSITE" id="PS50885">
    <property type="entry name" value="HAMP"/>
    <property type="match status" value="1"/>
</dbReference>
<dbReference type="CDD" id="cd06225">
    <property type="entry name" value="HAMP"/>
    <property type="match status" value="1"/>
</dbReference>